<proteinExistence type="predicted"/>
<evidence type="ECO:0000256" key="1">
    <source>
        <dbReference type="SAM" id="MobiDB-lite"/>
    </source>
</evidence>
<feature type="compositionally biased region" description="Acidic residues" evidence="1">
    <location>
        <begin position="50"/>
        <end position="63"/>
    </location>
</feature>
<feature type="compositionally biased region" description="Low complexity" evidence="1">
    <location>
        <begin position="256"/>
        <end position="266"/>
    </location>
</feature>
<dbReference type="Gene3D" id="2.50.20.20">
    <property type="match status" value="1"/>
</dbReference>
<dbReference type="Proteomes" id="UP001501161">
    <property type="component" value="Unassembled WGS sequence"/>
</dbReference>
<accession>A0ABP5IVG3</accession>
<feature type="region of interest" description="Disordered" evidence="1">
    <location>
        <begin position="23"/>
        <end position="70"/>
    </location>
</feature>
<evidence type="ECO:0008006" key="4">
    <source>
        <dbReference type="Google" id="ProtNLM"/>
    </source>
</evidence>
<sequence>MRLSPVARRLGSAALVLTIGVGTTACSGDDSGSGSSSSATDESGATSADEPGEESVADDESGDGTEAPGELSAADFYPAVMEAMREAETFTFETVTDAAGQGQTMTGEARFGDDGIEMRASSTGAQQMELILLGQAMYMKSPELGTGDTWVKIDLSDPNSLFGMIGKATDPEVMFKALEEPKKLELVGAEDVDGVATNHYRITLDPTKYLAAMDFPAAMADMLPKELVSEMWVDADDLPRKFAQTVEVPAVGGGQSTTSSTEGTYSDFGTDVEIEAPPASEVTEDFPGA</sequence>
<dbReference type="EMBL" id="BAAAMQ010000010">
    <property type="protein sequence ID" value="GAA2105561.1"/>
    <property type="molecule type" value="Genomic_DNA"/>
</dbReference>
<comment type="caution">
    <text evidence="2">The sequence shown here is derived from an EMBL/GenBank/DDBJ whole genome shotgun (WGS) entry which is preliminary data.</text>
</comment>
<feature type="compositionally biased region" description="Low complexity" evidence="1">
    <location>
        <begin position="23"/>
        <end position="49"/>
    </location>
</feature>
<dbReference type="InterPro" id="IPR029046">
    <property type="entry name" value="LolA/LolB/LppX"/>
</dbReference>
<reference evidence="3" key="1">
    <citation type="journal article" date="2019" name="Int. J. Syst. Evol. Microbiol.">
        <title>The Global Catalogue of Microorganisms (GCM) 10K type strain sequencing project: providing services to taxonomists for standard genome sequencing and annotation.</title>
        <authorList>
            <consortium name="The Broad Institute Genomics Platform"/>
            <consortium name="The Broad Institute Genome Sequencing Center for Infectious Disease"/>
            <person name="Wu L."/>
            <person name="Ma J."/>
        </authorList>
    </citation>
    <scope>NUCLEOTIDE SEQUENCE [LARGE SCALE GENOMIC DNA]</scope>
    <source>
        <strain evidence="3">JCM 13813</strain>
    </source>
</reference>
<dbReference type="RefSeq" id="WP_231248900.1">
    <property type="nucleotide sequence ID" value="NZ_BAAAMQ010000010.1"/>
</dbReference>
<keyword evidence="3" id="KW-1185">Reference proteome</keyword>
<evidence type="ECO:0000313" key="2">
    <source>
        <dbReference type="EMBL" id="GAA2105561.1"/>
    </source>
</evidence>
<evidence type="ECO:0000313" key="3">
    <source>
        <dbReference type="Proteomes" id="UP001501161"/>
    </source>
</evidence>
<dbReference type="SUPFAM" id="SSF89392">
    <property type="entry name" value="Prokaryotic lipoproteins and lipoprotein localization factors"/>
    <property type="match status" value="1"/>
</dbReference>
<organism evidence="2 3">
    <name type="scientific">Nocardioides furvisabuli</name>
    <dbReference type="NCBI Taxonomy" id="375542"/>
    <lineage>
        <taxon>Bacteria</taxon>
        <taxon>Bacillati</taxon>
        <taxon>Actinomycetota</taxon>
        <taxon>Actinomycetes</taxon>
        <taxon>Propionibacteriales</taxon>
        <taxon>Nocardioidaceae</taxon>
        <taxon>Nocardioides</taxon>
    </lineage>
</organism>
<protein>
    <recommendedName>
        <fullName evidence="4">LppX_LprAFG lipoprotein</fullName>
    </recommendedName>
</protein>
<dbReference type="PROSITE" id="PS51257">
    <property type="entry name" value="PROKAR_LIPOPROTEIN"/>
    <property type="match status" value="1"/>
</dbReference>
<gene>
    <name evidence="2" type="ORF">GCM10009726_18120</name>
</gene>
<name>A0ABP5IVG3_9ACTN</name>
<feature type="region of interest" description="Disordered" evidence="1">
    <location>
        <begin position="249"/>
        <end position="270"/>
    </location>
</feature>